<evidence type="ECO:0000256" key="1">
    <source>
        <dbReference type="SAM" id="MobiDB-lite"/>
    </source>
</evidence>
<feature type="region of interest" description="Disordered" evidence="1">
    <location>
        <begin position="1"/>
        <end position="82"/>
    </location>
</feature>
<dbReference type="AlphaFoldDB" id="A0A699KYN5"/>
<dbReference type="EMBL" id="BKCJ010556627">
    <property type="protein sequence ID" value="GFB12127.1"/>
    <property type="molecule type" value="Genomic_DNA"/>
</dbReference>
<accession>A0A699KYN5</accession>
<sequence length="82" mass="8899">MNKASDLEDTPVNDRFDDGIRVVPPPTIGNYMPSGPDVEIDYSKFTCGPKQTSADESDSKPSEYSSCESDSSVETSTSMPEQ</sequence>
<protein>
    <submittedName>
        <fullName evidence="2">Uncharacterized protein</fullName>
    </submittedName>
</protein>
<proteinExistence type="predicted"/>
<reference evidence="2" key="1">
    <citation type="journal article" date="2019" name="Sci. Rep.">
        <title>Draft genome of Tanacetum cinerariifolium, the natural source of mosquito coil.</title>
        <authorList>
            <person name="Yamashiro T."/>
            <person name="Shiraishi A."/>
            <person name="Satake H."/>
            <person name="Nakayama K."/>
        </authorList>
    </citation>
    <scope>NUCLEOTIDE SEQUENCE</scope>
</reference>
<name>A0A699KYN5_TANCI</name>
<organism evidence="2">
    <name type="scientific">Tanacetum cinerariifolium</name>
    <name type="common">Dalmatian daisy</name>
    <name type="synonym">Chrysanthemum cinerariifolium</name>
    <dbReference type="NCBI Taxonomy" id="118510"/>
    <lineage>
        <taxon>Eukaryota</taxon>
        <taxon>Viridiplantae</taxon>
        <taxon>Streptophyta</taxon>
        <taxon>Embryophyta</taxon>
        <taxon>Tracheophyta</taxon>
        <taxon>Spermatophyta</taxon>
        <taxon>Magnoliopsida</taxon>
        <taxon>eudicotyledons</taxon>
        <taxon>Gunneridae</taxon>
        <taxon>Pentapetalae</taxon>
        <taxon>asterids</taxon>
        <taxon>campanulids</taxon>
        <taxon>Asterales</taxon>
        <taxon>Asteraceae</taxon>
        <taxon>Asteroideae</taxon>
        <taxon>Anthemideae</taxon>
        <taxon>Anthemidinae</taxon>
        <taxon>Tanacetum</taxon>
    </lineage>
</organism>
<gene>
    <name evidence="2" type="ORF">Tci_684098</name>
</gene>
<comment type="caution">
    <text evidence="2">The sequence shown here is derived from an EMBL/GenBank/DDBJ whole genome shotgun (WGS) entry which is preliminary data.</text>
</comment>
<evidence type="ECO:0000313" key="2">
    <source>
        <dbReference type="EMBL" id="GFB12127.1"/>
    </source>
</evidence>
<feature type="compositionally biased region" description="Low complexity" evidence="1">
    <location>
        <begin position="62"/>
        <end position="82"/>
    </location>
</feature>